<dbReference type="PANTHER" id="PTHR16275:SF8">
    <property type="entry name" value="COILED-COIL DOMAIN-CONTAINING PROTEIN 40"/>
    <property type="match status" value="1"/>
</dbReference>
<organism evidence="2">
    <name type="scientific">Phallusia mammillata</name>
    <dbReference type="NCBI Taxonomy" id="59560"/>
    <lineage>
        <taxon>Eukaryota</taxon>
        <taxon>Metazoa</taxon>
        <taxon>Chordata</taxon>
        <taxon>Tunicata</taxon>
        <taxon>Ascidiacea</taxon>
        <taxon>Phlebobranchia</taxon>
        <taxon>Ascidiidae</taxon>
        <taxon>Phallusia</taxon>
    </lineage>
</organism>
<evidence type="ECO:0000313" key="2">
    <source>
        <dbReference type="EMBL" id="CAB3228556.1"/>
    </source>
</evidence>
<proteinExistence type="evidence at transcript level"/>
<keyword evidence="1" id="KW-0175">Coiled coil</keyword>
<dbReference type="GO" id="GO:0005737">
    <property type="term" value="C:cytoplasm"/>
    <property type="evidence" value="ECO:0007669"/>
    <property type="project" value="TreeGrafter"/>
</dbReference>
<name>A0A6F9D8E9_9ASCI</name>
<dbReference type="Gene3D" id="1.10.287.1490">
    <property type="match status" value="1"/>
</dbReference>
<dbReference type="AlphaFoldDB" id="A0A6F9D8E9"/>
<dbReference type="EMBL" id="LR783679">
    <property type="protein sequence ID" value="CAB3228556.1"/>
    <property type="molecule type" value="mRNA"/>
</dbReference>
<dbReference type="GO" id="GO:0035082">
    <property type="term" value="P:axoneme assembly"/>
    <property type="evidence" value="ECO:0007669"/>
    <property type="project" value="InterPro"/>
</dbReference>
<dbReference type="InterPro" id="IPR037386">
    <property type="entry name" value="CCDC40"/>
</dbReference>
<feature type="coiled-coil region" evidence="1">
    <location>
        <begin position="59"/>
        <end position="191"/>
    </location>
</feature>
<dbReference type="PANTHER" id="PTHR16275">
    <property type="entry name" value="COILED-COIL DOMAIN-CONTAINING PROTEIN 40"/>
    <property type="match status" value="1"/>
</dbReference>
<gene>
    <name evidence="2" type="primary">Ccdc40-002</name>
</gene>
<feature type="coiled-coil region" evidence="1">
    <location>
        <begin position="232"/>
        <end position="266"/>
    </location>
</feature>
<evidence type="ECO:0000256" key="1">
    <source>
        <dbReference type="SAM" id="Coils"/>
    </source>
</evidence>
<dbReference type="Pfam" id="PF08647">
    <property type="entry name" value="BRE1"/>
    <property type="match status" value="1"/>
</dbReference>
<sequence length="327" mass="38259">MVLNKTDMDIGMTKKQIKQNLLKQDALKQQYGTYSRTLHETEQALNKSTTERSMKLNEINALRKQIEREYTEKVALEDAILKDLQQQLTADKAQTYTIKMTEKMRETKKKLEADYAMVENEMARCSLQYSECTSRIRHLNHERDELEHDIRSKNELISRAEQEASKRNAVIERKQTTIDQYNKRLDQLVSSSGGEEIGPLEIQVNSLNKQIEGASQGITDLQQFWLRQQHELVRLSKDRDQQNSDVENLKKQRTILTQKKLRIEGEIEQQVQEQNDINRSVRNMQNAMIKLNTLLTKEKGLQETLEQGNSLTENEFMQELKVTFLMP</sequence>
<reference evidence="2" key="1">
    <citation type="submission" date="2020-04" db="EMBL/GenBank/DDBJ databases">
        <authorList>
            <person name="Neveu A P."/>
        </authorList>
    </citation>
    <scope>NUCLEOTIDE SEQUENCE</scope>
    <source>
        <tissue evidence="2">Whole embryo</tissue>
    </source>
</reference>
<protein>
    <submittedName>
        <fullName evidence="2">Coiled-coil domain-containing protein 40</fullName>
    </submittedName>
</protein>
<accession>A0A6F9D8E9</accession>